<protein>
    <submittedName>
        <fullName evidence="6">Glycoside hydrolase family 47 protein</fullName>
    </submittedName>
</protein>
<dbReference type="InterPro" id="IPR006311">
    <property type="entry name" value="TAT_signal"/>
</dbReference>
<dbReference type="RefSeq" id="WP_380583185.1">
    <property type="nucleotide sequence ID" value="NZ_JBHSQJ010000050.1"/>
</dbReference>
<dbReference type="GO" id="GO:0016787">
    <property type="term" value="F:hydrolase activity"/>
    <property type="evidence" value="ECO:0007669"/>
    <property type="project" value="UniProtKB-KW"/>
</dbReference>
<dbReference type="InterPro" id="IPR044674">
    <property type="entry name" value="EDEM1/2/3"/>
</dbReference>
<proteinExistence type="inferred from homology"/>
<evidence type="ECO:0000256" key="4">
    <source>
        <dbReference type="ARBA" id="ARBA00023180"/>
    </source>
</evidence>
<dbReference type="EMBL" id="JBHSQJ010000050">
    <property type="protein sequence ID" value="MFC5908182.1"/>
    <property type="molecule type" value="Genomic_DNA"/>
</dbReference>
<keyword evidence="3" id="KW-0256">Endoplasmic reticulum</keyword>
<dbReference type="InterPro" id="IPR001382">
    <property type="entry name" value="Glyco_hydro_47"/>
</dbReference>
<keyword evidence="7" id="KW-1185">Reference proteome</keyword>
<sequence length="458" mass="51027">MGRSLSRRSLITGAAATAVTLAAAPRAYARPGNAAVAAAVRAEYLHGWRGYCAHAWGHDELRPRSRTGHAFFAPGHSFGLSIVEALDTLYLMGLDHELHRAADWTERHFDPVQDADVQVFEAVIRLVGGLLAGYRVTGRPVLLDRARELADRLLPAFTKSPTGIPFSHVNLRTGAVQGTTVALAEAGTNVMEFGLLSRLTGDSRYYDASMRSYRAVLARRSRLGLLGTFLDPITGRWLDRADAGPNPPTDSFYEYLWGGSRLLGDAQLGHWYRELTNSLLRHCTDASTGRLWFRTVDARTGKPSGPRHQSELASFYPGLLGKGGDLRRGRQYFASWDAAQRRWPLLPETLDYATLHAVDPGHQLRPEFANAAFDLWRITRSEAYRASAYRWFQDARRLRVRAGYTIATDVRPARPVLGDLLPAYWFAENLKYVYLMFAATPRFDYSTGLLSTEGKLLA</sequence>
<keyword evidence="5" id="KW-0732">Signal</keyword>
<dbReference type="InterPro" id="IPR036026">
    <property type="entry name" value="Seven-hairpin_glycosidases"/>
</dbReference>
<reference evidence="7" key="1">
    <citation type="journal article" date="2019" name="Int. J. Syst. Evol. Microbiol.">
        <title>The Global Catalogue of Microorganisms (GCM) 10K type strain sequencing project: providing services to taxonomists for standard genome sequencing and annotation.</title>
        <authorList>
            <consortium name="The Broad Institute Genomics Platform"/>
            <consortium name="The Broad Institute Genome Sequencing Center for Infectious Disease"/>
            <person name="Wu L."/>
            <person name="Ma J."/>
        </authorList>
    </citation>
    <scope>NUCLEOTIDE SEQUENCE [LARGE SCALE GENOMIC DNA]</scope>
    <source>
        <strain evidence="7">JCM 4816</strain>
    </source>
</reference>
<comment type="subcellular location">
    <subcellularLocation>
        <location evidence="1">Endoplasmic reticulum</location>
    </subcellularLocation>
</comment>
<accession>A0ABW1G3V6</accession>
<evidence type="ECO:0000256" key="1">
    <source>
        <dbReference type="ARBA" id="ARBA00004240"/>
    </source>
</evidence>
<dbReference type="Gene3D" id="1.50.10.10">
    <property type="match status" value="1"/>
</dbReference>
<comment type="caution">
    <text evidence="6">The sequence shown here is derived from an EMBL/GenBank/DDBJ whole genome shotgun (WGS) entry which is preliminary data.</text>
</comment>
<dbReference type="SUPFAM" id="SSF48225">
    <property type="entry name" value="Seven-hairpin glycosidases"/>
    <property type="match status" value="1"/>
</dbReference>
<organism evidence="6 7">
    <name type="scientific">Streptacidiphilus monticola</name>
    <dbReference type="NCBI Taxonomy" id="2161674"/>
    <lineage>
        <taxon>Bacteria</taxon>
        <taxon>Bacillati</taxon>
        <taxon>Actinomycetota</taxon>
        <taxon>Actinomycetes</taxon>
        <taxon>Kitasatosporales</taxon>
        <taxon>Streptomycetaceae</taxon>
        <taxon>Streptacidiphilus</taxon>
    </lineage>
</organism>
<feature type="signal peptide" evidence="5">
    <location>
        <begin position="1"/>
        <end position="29"/>
    </location>
</feature>
<comment type="similarity">
    <text evidence="2">Belongs to the glycosyl hydrolase 47 family.</text>
</comment>
<evidence type="ECO:0000313" key="7">
    <source>
        <dbReference type="Proteomes" id="UP001596174"/>
    </source>
</evidence>
<evidence type="ECO:0000313" key="6">
    <source>
        <dbReference type="EMBL" id="MFC5908182.1"/>
    </source>
</evidence>
<dbReference type="Proteomes" id="UP001596174">
    <property type="component" value="Unassembled WGS sequence"/>
</dbReference>
<evidence type="ECO:0000256" key="5">
    <source>
        <dbReference type="SAM" id="SignalP"/>
    </source>
</evidence>
<gene>
    <name evidence="6" type="ORF">ACFP3V_13275</name>
</gene>
<dbReference type="PROSITE" id="PS51318">
    <property type="entry name" value="TAT"/>
    <property type="match status" value="1"/>
</dbReference>
<dbReference type="Pfam" id="PF01532">
    <property type="entry name" value="Glyco_hydro_47"/>
    <property type="match status" value="1"/>
</dbReference>
<feature type="chain" id="PRO_5047540365" evidence="5">
    <location>
        <begin position="30"/>
        <end position="458"/>
    </location>
</feature>
<evidence type="ECO:0000256" key="2">
    <source>
        <dbReference type="ARBA" id="ARBA00007658"/>
    </source>
</evidence>
<dbReference type="PANTHER" id="PTHR45679">
    <property type="entry name" value="ER DEGRADATION-ENHANCING ALPHA-MANNOSIDASE-LIKE PROTEIN 2"/>
    <property type="match status" value="1"/>
</dbReference>
<keyword evidence="6" id="KW-0378">Hydrolase</keyword>
<dbReference type="PRINTS" id="PR00747">
    <property type="entry name" value="GLYHDRLASE47"/>
</dbReference>
<dbReference type="PANTHER" id="PTHR45679:SF5">
    <property type="entry name" value="ER DEGRADATION-ENHANCING ALPHA-MANNOSIDASE-LIKE PROTEIN 1"/>
    <property type="match status" value="1"/>
</dbReference>
<dbReference type="InterPro" id="IPR012341">
    <property type="entry name" value="6hp_glycosidase-like_sf"/>
</dbReference>
<name>A0ABW1G3V6_9ACTN</name>
<evidence type="ECO:0000256" key="3">
    <source>
        <dbReference type="ARBA" id="ARBA00022824"/>
    </source>
</evidence>
<keyword evidence="4" id="KW-0325">Glycoprotein</keyword>